<protein>
    <submittedName>
        <fullName evidence="8">Galactokinase</fullName>
    </submittedName>
</protein>
<dbReference type="Gene3D" id="3.30.70.890">
    <property type="entry name" value="GHMP kinase, C-terminal domain"/>
    <property type="match status" value="1"/>
</dbReference>
<evidence type="ECO:0000256" key="1">
    <source>
        <dbReference type="ARBA" id="ARBA00006566"/>
    </source>
</evidence>
<dbReference type="GO" id="GO:0005524">
    <property type="term" value="F:ATP binding"/>
    <property type="evidence" value="ECO:0007669"/>
    <property type="project" value="UniProtKB-KW"/>
</dbReference>
<dbReference type="InterPro" id="IPR006206">
    <property type="entry name" value="Mevalonate/galactokinase"/>
</dbReference>
<keyword evidence="2" id="KW-0808">Transferase</keyword>
<dbReference type="OrthoDB" id="250531at2"/>
<dbReference type="PIRSF" id="PIRSF000530">
    <property type="entry name" value="Galactokinase"/>
    <property type="match status" value="1"/>
</dbReference>
<dbReference type="GO" id="GO:0005829">
    <property type="term" value="C:cytosol"/>
    <property type="evidence" value="ECO:0007669"/>
    <property type="project" value="TreeGrafter"/>
</dbReference>
<dbReference type="PANTHER" id="PTHR10457:SF7">
    <property type="entry name" value="GALACTOKINASE-RELATED"/>
    <property type="match status" value="1"/>
</dbReference>
<dbReference type="PRINTS" id="PR00473">
    <property type="entry name" value="GALCTOKINASE"/>
</dbReference>
<keyword evidence="4 8" id="KW-0418">Kinase</keyword>
<evidence type="ECO:0000259" key="7">
    <source>
        <dbReference type="Pfam" id="PF10509"/>
    </source>
</evidence>
<dbReference type="InterPro" id="IPR020568">
    <property type="entry name" value="Ribosomal_Su5_D2-typ_SF"/>
</dbReference>
<dbReference type="SUPFAM" id="SSF54211">
    <property type="entry name" value="Ribosomal protein S5 domain 2-like"/>
    <property type="match status" value="1"/>
</dbReference>
<evidence type="ECO:0000256" key="5">
    <source>
        <dbReference type="ARBA" id="ARBA00022840"/>
    </source>
</evidence>
<dbReference type="InterPro" id="IPR000705">
    <property type="entry name" value="Galactokinase"/>
</dbReference>
<dbReference type="InterPro" id="IPR019539">
    <property type="entry name" value="GalKase_N"/>
</dbReference>
<dbReference type="Pfam" id="PF00288">
    <property type="entry name" value="GHMP_kinases_N"/>
    <property type="match status" value="1"/>
</dbReference>
<dbReference type="PRINTS" id="PR00959">
    <property type="entry name" value="MEVGALKINASE"/>
</dbReference>
<dbReference type="PANTHER" id="PTHR10457">
    <property type="entry name" value="MEVALONATE KINASE/GALACTOKINASE"/>
    <property type="match status" value="1"/>
</dbReference>
<evidence type="ECO:0000313" key="8">
    <source>
        <dbReference type="EMBL" id="QEN07848.1"/>
    </source>
</evidence>
<sequence>MKKSEILNQVENGKLNPLFEELYGPEDLDWQKNRWGDLVKKHEALYGEQDIRLFSTPGRTELGGNHTDHNRGRVLAGSINLDTIAAVSLTGDDNITIDSEGYPPVRVDISDLWVHEDEKGKTEALVRGIAAYFKERGFALGGFRANTTSSVLKGSGLSSSAALEVLIGTIFSTIFNDNLVSSTEIARIGQFAENHYFGKPCGLMDQIACANGGIVAIDFKDPEKPVISPVKYDFHRAGYSLMVVDTGGNHADLTPEYAAIPDEMRSVAAVFGQEVCRDVEEKRVLESISELRTKTGDRAILRSLHFYNDNKRVLAMLKALRSNQIDEYLTQVNRSGHSSFCFLQNAYPGKAPREQGISLALALTEEFLGENGACRVHGGGFAGTIQTYVPNKKAELYQNYMSTFFGEGSVTPLRIRPLPSMQILE</sequence>
<reference evidence="8 9" key="1">
    <citation type="submission" date="2019-02" db="EMBL/GenBank/DDBJ databases">
        <title>Complete Genome Sequence and Methylome Analysis of free living Spirochaetas.</title>
        <authorList>
            <person name="Fomenkov A."/>
            <person name="Dubinina G."/>
            <person name="Leshcheva N."/>
            <person name="Mikheeva N."/>
            <person name="Grabovich M."/>
            <person name="Vincze T."/>
            <person name="Roberts R.J."/>
        </authorList>
    </citation>
    <scope>NUCLEOTIDE SEQUENCE [LARGE SCALE GENOMIC DNA]</scope>
    <source>
        <strain evidence="8 9">K2</strain>
    </source>
</reference>
<dbReference type="EMBL" id="CP036150">
    <property type="protein sequence ID" value="QEN07848.1"/>
    <property type="molecule type" value="Genomic_DNA"/>
</dbReference>
<dbReference type="Gene3D" id="3.30.230.10">
    <property type="match status" value="1"/>
</dbReference>
<dbReference type="Pfam" id="PF10509">
    <property type="entry name" value="GalKase_gal_bdg"/>
    <property type="match status" value="1"/>
</dbReference>
<dbReference type="InterPro" id="IPR006204">
    <property type="entry name" value="GHMP_kinase_N_dom"/>
</dbReference>
<dbReference type="KEGG" id="ock:EXM22_07530"/>
<proteinExistence type="inferred from homology"/>
<gene>
    <name evidence="8" type="ORF">EXM22_07530</name>
</gene>
<keyword evidence="3" id="KW-0547">Nucleotide-binding</keyword>
<dbReference type="GO" id="GO:0006012">
    <property type="term" value="P:galactose metabolic process"/>
    <property type="evidence" value="ECO:0007669"/>
    <property type="project" value="InterPro"/>
</dbReference>
<dbReference type="PROSITE" id="PS00627">
    <property type="entry name" value="GHMP_KINASES_ATP"/>
    <property type="match status" value="1"/>
</dbReference>
<feature type="domain" description="GHMP kinase N-terminal" evidence="6">
    <location>
        <begin position="125"/>
        <end position="213"/>
    </location>
</feature>
<dbReference type="InterPro" id="IPR006203">
    <property type="entry name" value="GHMP_knse_ATP-bd_CS"/>
</dbReference>
<dbReference type="Proteomes" id="UP000324209">
    <property type="component" value="Chromosome"/>
</dbReference>
<comment type="similarity">
    <text evidence="1">Belongs to the GHMP kinase family. GalK subfamily.</text>
</comment>
<dbReference type="GO" id="GO:0004335">
    <property type="term" value="F:galactokinase activity"/>
    <property type="evidence" value="ECO:0007669"/>
    <property type="project" value="InterPro"/>
</dbReference>
<keyword evidence="5" id="KW-0067">ATP-binding</keyword>
<dbReference type="InterPro" id="IPR014721">
    <property type="entry name" value="Ribsml_uS5_D2-typ_fold_subgr"/>
</dbReference>
<dbReference type="InterPro" id="IPR036554">
    <property type="entry name" value="GHMP_kinase_C_sf"/>
</dbReference>
<accession>A0A5C1QKJ9</accession>
<name>A0A5C1QKJ9_9SPIO</name>
<feature type="domain" description="Galactokinase N-terminal" evidence="7">
    <location>
        <begin position="40"/>
        <end position="88"/>
    </location>
</feature>
<evidence type="ECO:0000256" key="4">
    <source>
        <dbReference type="ARBA" id="ARBA00022777"/>
    </source>
</evidence>
<keyword evidence="9" id="KW-1185">Reference proteome</keyword>
<evidence type="ECO:0000256" key="3">
    <source>
        <dbReference type="ARBA" id="ARBA00022741"/>
    </source>
</evidence>
<evidence type="ECO:0000259" key="6">
    <source>
        <dbReference type="Pfam" id="PF00288"/>
    </source>
</evidence>
<evidence type="ECO:0000313" key="9">
    <source>
        <dbReference type="Proteomes" id="UP000324209"/>
    </source>
</evidence>
<dbReference type="SUPFAM" id="SSF55060">
    <property type="entry name" value="GHMP Kinase, C-terminal domain"/>
    <property type="match status" value="1"/>
</dbReference>
<organism evidence="8 9">
    <name type="scientific">Oceanispirochaeta crateris</name>
    <dbReference type="NCBI Taxonomy" id="2518645"/>
    <lineage>
        <taxon>Bacteria</taxon>
        <taxon>Pseudomonadati</taxon>
        <taxon>Spirochaetota</taxon>
        <taxon>Spirochaetia</taxon>
        <taxon>Spirochaetales</taxon>
        <taxon>Spirochaetaceae</taxon>
        <taxon>Oceanispirochaeta</taxon>
    </lineage>
</organism>
<evidence type="ECO:0000256" key="2">
    <source>
        <dbReference type="ARBA" id="ARBA00022679"/>
    </source>
</evidence>
<dbReference type="AlphaFoldDB" id="A0A5C1QKJ9"/>
<dbReference type="RefSeq" id="WP_149485928.1">
    <property type="nucleotide sequence ID" value="NZ_CP036150.1"/>
</dbReference>